<name>A0A4V3UN15_9EURO</name>
<accession>A0A4V3UN15</accession>
<dbReference type="VEuPathDB" id="FungiDB:EYZ11_011125"/>
<evidence type="ECO:0000313" key="1">
    <source>
        <dbReference type="EMBL" id="THC89424.1"/>
    </source>
</evidence>
<reference evidence="1 2" key="1">
    <citation type="submission" date="2019-03" db="EMBL/GenBank/DDBJ databases">
        <title>The genome sequence of a newly discovered highly antifungal drug resistant Aspergillus species, Aspergillus tanneri NIH 1004.</title>
        <authorList>
            <person name="Mounaud S."/>
            <person name="Singh I."/>
            <person name="Joardar V."/>
            <person name="Pakala S."/>
            <person name="Pakala S."/>
            <person name="Venepally P."/>
            <person name="Hoover J."/>
            <person name="Nierman W."/>
            <person name="Chung J."/>
            <person name="Losada L."/>
        </authorList>
    </citation>
    <scope>NUCLEOTIDE SEQUENCE [LARGE SCALE GENOMIC DNA]</scope>
    <source>
        <strain evidence="1 2">NIH1004</strain>
    </source>
</reference>
<dbReference type="Proteomes" id="UP000308092">
    <property type="component" value="Unassembled WGS sequence"/>
</dbReference>
<dbReference type="AlphaFoldDB" id="A0A4V3UN15"/>
<proteinExistence type="predicted"/>
<comment type="caution">
    <text evidence="1">The sequence shown here is derived from an EMBL/GenBank/DDBJ whole genome shotgun (WGS) entry which is preliminary data.</text>
</comment>
<keyword evidence="2" id="KW-1185">Reference proteome</keyword>
<evidence type="ECO:0000313" key="2">
    <source>
        <dbReference type="Proteomes" id="UP000308092"/>
    </source>
</evidence>
<sequence>MNPTVAMSESLKPTTHTHNTDAKCWRIISSTASHFGLAPDTCM</sequence>
<dbReference type="EMBL" id="SOSA01000656">
    <property type="protein sequence ID" value="THC89424.1"/>
    <property type="molecule type" value="Genomic_DNA"/>
</dbReference>
<gene>
    <name evidence="1" type="ORF">EYZ11_011125</name>
</gene>
<organism evidence="1 2">
    <name type="scientific">Aspergillus tanneri</name>
    <dbReference type="NCBI Taxonomy" id="1220188"/>
    <lineage>
        <taxon>Eukaryota</taxon>
        <taxon>Fungi</taxon>
        <taxon>Dikarya</taxon>
        <taxon>Ascomycota</taxon>
        <taxon>Pezizomycotina</taxon>
        <taxon>Eurotiomycetes</taxon>
        <taxon>Eurotiomycetidae</taxon>
        <taxon>Eurotiales</taxon>
        <taxon>Aspergillaceae</taxon>
        <taxon>Aspergillus</taxon>
        <taxon>Aspergillus subgen. Circumdati</taxon>
    </lineage>
</organism>
<protein>
    <submittedName>
        <fullName evidence="1">Uncharacterized protein</fullName>
    </submittedName>
</protein>